<protein>
    <submittedName>
        <fullName evidence="1">Uncharacterized protein</fullName>
    </submittedName>
</protein>
<accession>A0AAN6NDF4</accession>
<name>A0AAN6NDF4_9PEZI</name>
<dbReference type="AlphaFoldDB" id="A0AAN6NDF4"/>
<dbReference type="EMBL" id="MU853763">
    <property type="protein sequence ID" value="KAK3943756.1"/>
    <property type="molecule type" value="Genomic_DNA"/>
</dbReference>
<reference evidence="2" key="1">
    <citation type="journal article" date="2023" name="Mol. Phylogenet. Evol.">
        <title>Genome-scale phylogeny and comparative genomics of the fungal order Sordariales.</title>
        <authorList>
            <person name="Hensen N."/>
            <person name="Bonometti L."/>
            <person name="Westerberg I."/>
            <person name="Brannstrom I.O."/>
            <person name="Guillou S."/>
            <person name="Cros-Aarteil S."/>
            <person name="Calhoun S."/>
            <person name="Haridas S."/>
            <person name="Kuo A."/>
            <person name="Mondo S."/>
            <person name="Pangilinan J."/>
            <person name="Riley R."/>
            <person name="LaButti K."/>
            <person name="Andreopoulos B."/>
            <person name="Lipzen A."/>
            <person name="Chen C."/>
            <person name="Yan M."/>
            <person name="Daum C."/>
            <person name="Ng V."/>
            <person name="Clum A."/>
            <person name="Steindorff A."/>
            <person name="Ohm R.A."/>
            <person name="Martin F."/>
            <person name="Silar P."/>
            <person name="Natvig D.O."/>
            <person name="Lalanne C."/>
            <person name="Gautier V."/>
            <person name="Ament-Velasquez S.L."/>
            <person name="Kruys A."/>
            <person name="Hutchinson M.I."/>
            <person name="Powell A.J."/>
            <person name="Barry K."/>
            <person name="Miller A.N."/>
            <person name="Grigoriev I.V."/>
            <person name="Debuchy R."/>
            <person name="Gladieux P."/>
            <person name="Hiltunen Thoren M."/>
            <person name="Johannesson H."/>
        </authorList>
    </citation>
    <scope>NUCLEOTIDE SEQUENCE [LARGE SCALE GENOMIC DNA]</scope>
    <source>
        <strain evidence="2">CBS 340.73</strain>
    </source>
</reference>
<proteinExistence type="predicted"/>
<dbReference type="Proteomes" id="UP001303473">
    <property type="component" value="Unassembled WGS sequence"/>
</dbReference>
<evidence type="ECO:0000313" key="2">
    <source>
        <dbReference type="Proteomes" id="UP001303473"/>
    </source>
</evidence>
<sequence length="83" mass="9334">MSTNTITMPQSMAASCQHGNSAAFLENFAIQEAQRRAAKQKPTLSIEEHAAHRAQLTDVLFIRPKYSGETEINVSGIFNKWRR</sequence>
<evidence type="ECO:0000313" key="1">
    <source>
        <dbReference type="EMBL" id="KAK3943756.1"/>
    </source>
</evidence>
<organism evidence="1 2">
    <name type="scientific">Diplogelasinospora grovesii</name>
    <dbReference type="NCBI Taxonomy" id="303347"/>
    <lineage>
        <taxon>Eukaryota</taxon>
        <taxon>Fungi</taxon>
        <taxon>Dikarya</taxon>
        <taxon>Ascomycota</taxon>
        <taxon>Pezizomycotina</taxon>
        <taxon>Sordariomycetes</taxon>
        <taxon>Sordariomycetidae</taxon>
        <taxon>Sordariales</taxon>
        <taxon>Diplogelasinosporaceae</taxon>
        <taxon>Diplogelasinospora</taxon>
    </lineage>
</organism>
<gene>
    <name evidence="1" type="ORF">QBC46DRAFT_21334</name>
</gene>
<comment type="caution">
    <text evidence="1">The sequence shown here is derived from an EMBL/GenBank/DDBJ whole genome shotgun (WGS) entry which is preliminary data.</text>
</comment>
<keyword evidence="2" id="KW-1185">Reference proteome</keyword>